<gene>
    <name evidence="2" type="ORF">N0V93_003708</name>
</gene>
<feature type="compositionally biased region" description="Basic and acidic residues" evidence="1">
    <location>
        <begin position="635"/>
        <end position="644"/>
    </location>
</feature>
<feature type="compositionally biased region" description="Polar residues" evidence="1">
    <location>
        <begin position="457"/>
        <end position="468"/>
    </location>
</feature>
<evidence type="ECO:0000313" key="3">
    <source>
        <dbReference type="Proteomes" id="UP001140453"/>
    </source>
</evidence>
<dbReference type="OrthoDB" id="4777762at2759"/>
<feature type="compositionally biased region" description="Polar residues" evidence="1">
    <location>
        <begin position="344"/>
        <end position="353"/>
    </location>
</feature>
<sequence length="1289" mass="142379">MPHADEDLDSCRIDEDGNLIFPCPTSPAETLGSDVLGVPAKGGGPWTAQAAASSSVVKPTLTRQRHRSQLPKQSFLDENLSQGLLDDFKDESVRPLQDSAPPHTTSFDHVEDLAQSIPVKGRAQKGAEMEEISPVPPRSGQNALLFMTNDGENQTHMSDDDKSPTPKPSRLISSRQRRMSDVSDMPRPSQSAKVTSSRQKEMSNTPTIEERPKKKGILQFSSAAPSVAHSIDEEPLHTISHNMGLKSSMAAETKKQSRSLVKRRQPVVNTKVRLSALDIDDGDEMDRRGDDPFDHANIPPSRGISPGPLRHKPKQATKKQKTAKSSRALPLTKQAAPRAKQANAKPNKSSPQERQPARQRQKAKPSAAESSQQPVAPNCGENDGDSGRIADKNDTSQAPQAKVTSTEAPGPALSRTTNRVRRNASVPQKDVIFISSAAESEDSDTDASDGDEYVNPSRDQVVQGNTRPPKTRTGATRAIVRTEVDTSLNKPSANGKRKKKESDHEVERADEEDLTLRISPRKSVKDVGQASVPEKNAAVKSQPKKKSNGTSAPSPAPIQTNSPQTREQDPRNPRSPEETEETGDVSSVTKQGARQVKRAKTGRSFMIRPQGASGDQKEPVATGFSPSDSQGLRAEVNRRSRADVSPDDLNFPNPNAEQSRTQTKHTESVMESLYKEAQDELDRCVGEFKSKERKANLITFGAERSKDTDKSRTKVDAANHQSDQQDSGNTRVTMGKYSSPKQINVEGEVPNDEKHTGAHDADDIANRQFGDEADDGPIEPLESERPEQLNGIEDLASVSQMRDSVIISNPDGQMSSRTGNKRKRPLPDDHTNQNVLPIKQELDLQSQVNSEVLECVHGSEPKVIQNHLNHQVTLSQKPIVELESPTEQQVVDAHATAPQHYITSGQSAAKENPSSIPENPFSPTTIQQSLMSHQPLTSQRVAKERLLMTVNQQNWEQRSTMSQQPMRIRDFFEDEQTEISNAKFQAPFRQETAFRQPPTLKHFSQPGTGKGSAKAYLQDLSKNLQKPSKRARLEISVSDVGSPESVPCNQFRIPAYGFSSDDIFVPKKVNEKREIDQDVVNQLRGIKSAKYPAAPRWETQKPRVGNIEKRDEPPRLRSNTQVPANASQTRFLNTCQSTSRDEGTEDAGGSDLWHRGFLHRHQGTAPVVKHTDQVAIEDPEPYEGVSDIMHRIVAGVLRALHSKESEVDQVVNNYRTKGGRIVKSIAATHANERRQLIEEHENRRHEYIRVCEDARHQFDSIGAGLQAIDFGKVPARSAENKTLQQLRHL</sequence>
<proteinExistence type="predicted"/>
<feature type="compositionally biased region" description="Basic and acidic residues" evidence="1">
    <location>
        <begin position="385"/>
        <end position="394"/>
    </location>
</feature>
<feature type="compositionally biased region" description="Basic and acidic residues" evidence="1">
    <location>
        <begin position="285"/>
        <end position="294"/>
    </location>
</feature>
<feature type="compositionally biased region" description="Polar residues" evidence="1">
    <location>
        <begin position="395"/>
        <end position="407"/>
    </location>
</feature>
<dbReference type="EMBL" id="JAPEVB010000002">
    <property type="protein sequence ID" value="KAJ4394490.1"/>
    <property type="molecule type" value="Genomic_DNA"/>
</dbReference>
<protein>
    <submittedName>
        <fullName evidence="2">Uncharacterized protein</fullName>
    </submittedName>
</protein>
<keyword evidence="3" id="KW-1185">Reference proteome</keyword>
<feature type="compositionally biased region" description="Basic and acidic residues" evidence="1">
    <location>
        <begin position="703"/>
        <end position="717"/>
    </location>
</feature>
<comment type="caution">
    <text evidence="2">The sequence shown here is derived from an EMBL/GenBank/DDBJ whole genome shotgun (WGS) entry which is preliminary data.</text>
</comment>
<feature type="compositionally biased region" description="Basic and acidic residues" evidence="1">
    <location>
        <begin position="566"/>
        <end position="577"/>
    </location>
</feature>
<feature type="compositionally biased region" description="Polar residues" evidence="1">
    <location>
        <begin position="807"/>
        <end position="818"/>
    </location>
</feature>
<feature type="compositionally biased region" description="Basic residues" evidence="1">
    <location>
        <begin position="256"/>
        <end position="265"/>
    </location>
</feature>
<feature type="region of interest" description="Disordered" evidence="1">
    <location>
        <begin position="698"/>
        <end position="788"/>
    </location>
</feature>
<evidence type="ECO:0000313" key="2">
    <source>
        <dbReference type="EMBL" id="KAJ4394490.1"/>
    </source>
</evidence>
<dbReference type="Proteomes" id="UP001140453">
    <property type="component" value="Unassembled WGS sequence"/>
</dbReference>
<feature type="compositionally biased region" description="Polar residues" evidence="1">
    <location>
        <begin position="719"/>
        <end position="732"/>
    </location>
</feature>
<reference evidence="2" key="1">
    <citation type="submission" date="2022-10" db="EMBL/GenBank/DDBJ databases">
        <title>Tapping the CABI collections for fungal endophytes: first genome assemblies for Collariella, Neodidymelliopsis, Ascochyta clinopodiicola, Didymella pomorum, Didymosphaeria variabile, Neocosmospora piperis and Neocucurbitaria cava.</title>
        <authorList>
            <person name="Hill R."/>
        </authorList>
    </citation>
    <scope>NUCLEOTIDE SEQUENCE</scope>
    <source>
        <strain evidence="2">IMI 355082</strain>
    </source>
</reference>
<feature type="compositionally biased region" description="Polar residues" evidence="1">
    <location>
        <begin position="548"/>
        <end position="565"/>
    </location>
</feature>
<feature type="region of interest" description="Disordered" evidence="1">
    <location>
        <begin position="57"/>
        <end position="668"/>
    </location>
</feature>
<accession>A0A9W8Z1A5</accession>
<feature type="region of interest" description="Disordered" evidence="1">
    <location>
        <begin position="807"/>
        <end position="832"/>
    </location>
</feature>
<feature type="compositionally biased region" description="Basic and acidic residues" evidence="1">
    <location>
        <begin position="751"/>
        <end position="765"/>
    </location>
</feature>
<feature type="compositionally biased region" description="Basic residues" evidence="1">
    <location>
        <begin position="309"/>
        <end position="324"/>
    </location>
</feature>
<feature type="compositionally biased region" description="Acidic residues" evidence="1">
    <location>
        <begin position="439"/>
        <end position="452"/>
    </location>
</feature>
<name>A0A9W8Z1A5_9PEZI</name>
<feature type="compositionally biased region" description="Polar residues" evidence="1">
    <location>
        <begin position="652"/>
        <end position="661"/>
    </location>
</feature>
<organism evidence="2 3">
    <name type="scientific">Gnomoniopsis smithogilvyi</name>
    <dbReference type="NCBI Taxonomy" id="1191159"/>
    <lineage>
        <taxon>Eukaryota</taxon>
        <taxon>Fungi</taxon>
        <taxon>Dikarya</taxon>
        <taxon>Ascomycota</taxon>
        <taxon>Pezizomycotina</taxon>
        <taxon>Sordariomycetes</taxon>
        <taxon>Sordariomycetidae</taxon>
        <taxon>Diaporthales</taxon>
        <taxon>Gnomoniaceae</taxon>
        <taxon>Gnomoniopsis</taxon>
    </lineage>
</organism>
<feature type="compositionally biased region" description="Polar residues" evidence="1">
    <location>
        <begin position="188"/>
        <end position="207"/>
    </location>
</feature>
<evidence type="ECO:0000256" key="1">
    <source>
        <dbReference type="SAM" id="MobiDB-lite"/>
    </source>
</evidence>